<proteinExistence type="predicted"/>
<evidence type="ECO:0000256" key="2">
    <source>
        <dbReference type="ARBA" id="ARBA00022679"/>
    </source>
</evidence>
<evidence type="ECO:0000256" key="3">
    <source>
        <dbReference type="ARBA" id="ARBA00022741"/>
    </source>
</evidence>
<dbReference type="SMART" id="SM00220">
    <property type="entry name" value="S_TKc"/>
    <property type="match status" value="1"/>
</dbReference>
<dbReference type="Gene3D" id="1.10.510.10">
    <property type="entry name" value="Transferase(Phosphotransferase) domain 1"/>
    <property type="match status" value="1"/>
</dbReference>
<evidence type="ECO:0000256" key="5">
    <source>
        <dbReference type="ARBA" id="ARBA00022840"/>
    </source>
</evidence>
<dbReference type="FunFam" id="3.30.200.20:FF:000035">
    <property type="entry name" value="Serine/threonine protein kinase Stk1"/>
    <property type="match status" value="1"/>
</dbReference>
<dbReference type="Pfam" id="PF00069">
    <property type="entry name" value="Pkinase"/>
    <property type="match status" value="1"/>
</dbReference>
<feature type="domain" description="PASTA" evidence="8">
    <location>
        <begin position="470"/>
        <end position="537"/>
    </location>
</feature>
<dbReference type="AlphaFoldDB" id="A0A0W8E590"/>
<evidence type="ECO:0000313" key="9">
    <source>
        <dbReference type="EMBL" id="KUG03778.1"/>
    </source>
</evidence>
<keyword evidence="6" id="KW-0472">Membrane</keyword>
<sequence>MIGTVLGGRYELKEKIGEGGMADVYTAHCRILDRIVAVKILKEVFSQDKSFVHKFRTEALAAARLSHPNIVNIFDVGEEESIHYIVMEYIEGQTLQRIINEQAPLPVKKAVDIAIMICYGIQHAHERGIIHRDIKPHNILITTQGTVKVADFGIAQAVNKKTITFGGDIEGSVHYISPEQAKGDSVSPATDIYSLGCVLYEMLTAKPPFDAESMITVALKHIHDEPQSPRISNPLIPLPLEKIVLKAMEKVPSHRYASAWEMSEDLLQVQANMHTRGNGEVSVNNGFMPHEGGEGDTLAKKRKLSPVGIVLILAALIGFLSGVAYVFSASFFGEEIVVPDIVGMTMEDANKTLLDNGLTMSIKARNFDDEIEKDRIISQKPVQGLKVKKKANIEVTVSDGPQLESVPNLVGKGVADAKVAISNAGFEVGLIDEEYDDQYKENIVMSQDPRYGTSYKKGSAINLMVSKGPAPDRVSMPNLIGMELGKAQEALTALKLLPGNINYEENQEYYNNYVIKQDTAAGVLLDEGSSVNLTISKGPGPVAKTRVVKINIPDDEDYYNVQVTVNDAKGEREVYNEYHPAGDKVNVAINYFGTGKAVVRLNGQEYDSINL</sequence>
<dbReference type="SMART" id="SM00740">
    <property type="entry name" value="PASTA"/>
    <property type="match status" value="3"/>
</dbReference>
<evidence type="ECO:0000259" key="8">
    <source>
        <dbReference type="PROSITE" id="PS51178"/>
    </source>
</evidence>
<dbReference type="PROSITE" id="PS50011">
    <property type="entry name" value="PROTEIN_KINASE_DOM"/>
    <property type="match status" value="1"/>
</dbReference>
<keyword evidence="3" id="KW-0547">Nucleotide-binding</keyword>
<feature type="transmembrane region" description="Helical" evidence="6">
    <location>
        <begin position="307"/>
        <end position="327"/>
    </location>
</feature>
<dbReference type="FunFam" id="1.10.510.10:FF:000021">
    <property type="entry name" value="Serine/threonine protein kinase"/>
    <property type="match status" value="1"/>
</dbReference>
<dbReference type="Pfam" id="PF03793">
    <property type="entry name" value="PASTA"/>
    <property type="match status" value="3"/>
</dbReference>
<gene>
    <name evidence="9" type="ORF">ASZ90_018814</name>
</gene>
<dbReference type="PANTHER" id="PTHR43289">
    <property type="entry name" value="MITOGEN-ACTIVATED PROTEIN KINASE KINASE KINASE 20-RELATED"/>
    <property type="match status" value="1"/>
</dbReference>
<evidence type="ECO:0000256" key="6">
    <source>
        <dbReference type="SAM" id="Phobius"/>
    </source>
</evidence>
<dbReference type="PROSITE" id="PS00108">
    <property type="entry name" value="PROTEIN_KINASE_ST"/>
    <property type="match status" value="1"/>
</dbReference>
<evidence type="ECO:0000259" key="7">
    <source>
        <dbReference type="PROSITE" id="PS50011"/>
    </source>
</evidence>
<dbReference type="SUPFAM" id="SSF56112">
    <property type="entry name" value="Protein kinase-like (PK-like)"/>
    <property type="match status" value="1"/>
</dbReference>
<feature type="domain" description="PASTA" evidence="8">
    <location>
        <begin position="400"/>
        <end position="467"/>
    </location>
</feature>
<dbReference type="EMBL" id="LNQE01001868">
    <property type="protein sequence ID" value="KUG03778.1"/>
    <property type="molecule type" value="Genomic_DNA"/>
</dbReference>
<keyword evidence="6" id="KW-1133">Transmembrane helix</keyword>
<dbReference type="InterPro" id="IPR017441">
    <property type="entry name" value="Protein_kinase_ATP_BS"/>
</dbReference>
<comment type="caution">
    <text evidence="9">The sequence shown here is derived from an EMBL/GenBank/DDBJ whole genome shotgun (WGS) entry which is preliminary data.</text>
</comment>
<dbReference type="InterPro" id="IPR005543">
    <property type="entry name" value="PASTA_dom"/>
</dbReference>
<dbReference type="PROSITE" id="PS00107">
    <property type="entry name" value="PROTEIN_KINASE_ATP"/>
    <property type="match status" value="1"/>
</dbReference>
<dbReference type="Gene3D" id="3.30.200.20">
    <property type="entry name" value="Phosphorylase Kinase, domain 1"/>
    <property type="match status" value="1"/>
</dbReference>
<keyword evidence="4 9" id="KW-0418">Kinase</keyword>
<dbReference type="PANTHER" id="PTHR43289:SF34">
    <property type="entry name" value="SERINE_THREONINE-PROTEIN KINASE YBDM-RELATED"/>
    <property type="match status" value="1"/>
</dbReference>
<keyword evidence="5" id="KW-0067">ATP-binding</keyword>
<dbReference type="PROSITE" id="PS51178">
    <property type="entry name" value="PASTA"/>
    <property type="match status" value="3"/>
</dbReference>
<keyword evidence="1 9" id="KW-0723">Serine/threonine-protein kinase</keyword>
<dbReference type="CDD" id="cd14014">
    <property type="entry name" value="STKc_PknB_like"/>
    <property type="match status" value="1"/>
</dbReference>
<keyword evidence="6" id="KW-0812">Transmembrane</keyword>
<dbReference type="GO" id="GO:0004674">
    <property type="term" value="F:protein serine/threonine kinase activity"/>
    <property type="evidence" value="ECO:0007669"/>
    <property type="project" value="UniProtKB-KW"/>
</dbReference>
<keyword evidence="2" id="KW-0808">Transferase</keyword>
<evidence type="ECO:0000256" key="4">
    <source>
        <dbReference type="ARBA" id="ARBA00022777"/>
    </source>
</evidence>
<reference evidence="9" key="1">
    <citation type="journal article" date="2015" name="Proc. Natl. Acad. Sci. U.S.A.">
        <title>Networks of energetic and metabolic interactions define dynamics in microbial communities.</title>
        <authorList>
            <person name="Embree M."/>
            <person name="Liu J.K."/>
            <person name="Al-Bassam M.M."/>
            <person name="Zengler K."/>
        </authorList>
    </citation>
    <scope>NUCLEOTIDE SEQUENCE</scope>
</reference>
<dbReference type="InterPro" id="IPR008271">
    <property type="entry name" value="Ser/Thr_kinase_AS"/>
</dbReference>
<protein>
    <submittedName>
        <fullName evidence="9">Serine/threonine protein kinase prkc, regulator of stationary phase</fullName>
    </submittedName>
</protein>
<dbReference type="InterPro" id="IPR000719">
    <property type="entry name" value="Prot_kinase_dom"/>
</dbReference>
<dbReference type="CDD" id="cd06577">
    <property type="entry name" value="PASTA_pknB"/>
    <property type="match status" value="3"/>
</dbReference>
<name>A0A0W8E590_9ZZZZ</name>
<dbReference type="InterPro" id="IPR011009">
    <property type="entry name" value="Kinase-like_dom_sf"/>
</dbReference>
<organism evidence="9">
    <name type="scientific">hydrocarbon metagenome</name>
    <dbReference type="NCBI Taxonomy" id="938273"/>
    <lineage>
        <taxon>unclassified sequences</taxon>
        <taxon>metagenomes</taxon>
        <taxon>ecological metagenomes</taxon>
    </lineage>
</organism>
<feature type="domain" description="PASTA" evidence="8">
    <location>
        <begin position="333"/>
        <end position="399"/>
    </location>
</feature>
<accession>A0A0W8E590</accession>
<evidence type="ECO:0000256" key="1">
    <source>
        <dbReference type="ARBA" id="ARBA00022527"/>
    </source>
</evidence>
<dbReference type="GO" id="GO:0005524">
    <property type="term" value="F:ATP binding"/>
    <property type="evidence" value="ECO:0007669"/>
    <property type="project" value="UniProtKB-KW"/>
</dbReference>
<feature type="domain" description="Protein kinase" evidence="7">
    <location>
        <begin position="10"/>
        <end position="267"/>
    </location>
</feature>
<dbReference type="Gene3D" id="3.30.10.20">
    <property type="match status" value="3"/>
</dbReference>